<dbReference type="CDD" id="cd06261">
    <property type="entry name" value="TM_PBP2"/>
    <property type="match status" value="1"/>
</dbReference>
<accession>A0ABS4J9K4</accession>
<keyword evidence="3" id="KW-1003">Cell membrane</keyword>
<keyword evidence="2 8" id="KW-0813">Transport</keyword>
<evidence type="ECO:0000256" key="2">
    <source>
        <dbReference type="ARBA" id="ARBA00022448"/>
    </source>
</evidence>
<evidence type="ECO:0000256" key="7">
    <source>
        <dbReference type="ARBA" id="ARBA00023136"/>
    </source>
</evidence>
<evidence type="ECO:0000256" key="3">
    <source>
        <dbReference type="ARBA" id="ARBA00022475"/>
    </source>
</evidence>
<evidence type="ECO:0000256" key="1">
    <source>
        <dbReference type="ARBA" id="ARBA00004429"/>
    </source>
</evidence>
<sequence length="260" mass="28200">MWLLIVVAIILILIVVPILIVIPLSFSSSSFITFPPPGYSLQWYQKIFEQDAWIEAIIRSLEIAVGCVILSLILGTMAALAMTRLQFKGKNVVMALMLSPMIIPTVILGIAMYRFYSITHLYNTPLGLLFAHTLIALPMVFITVSTSLRGVDRNLELAAIGMGSTPVGAFFKIGLSLIKPGLLSGGLFAFVTSLDEITVTLFIGGSKSTTLPKLMWEGMQSETSPIISAVSALLIACTSLLFVIQAFSSRRKKNKNSLAA</sequence>
<keyword evidence="4" id="KW-0997">Cell inner membrane</keyword>
<feature type="transmembrane region" description="Helical" evidence="8">
    <location>
        <begin position="128"/>
        <end position="148"/>
    </location>
</feature>
<keyword evidence="5 8" id="KW-0812">Transmembrane</keyword>
<dbReference type="Proteomes" id="UP001519287">
    <property type="component" value="Unassembled WGS sequence"/>
</dbReference>
<comment type="caution">
    <text evidence="10">The sequence shown here is derived from an EMBL/GenBank/DDBJ whole genome shotgun (WGS) entry which is preliminary data.</text>
</comment>
<dbReference type="Gene3D" id="1.10.3720.10">
    <property type="entry name" value="MetI-like"/>
    <property type="match status" value="1"/>
</dbReference>
<keyword evidence="7 8" id="KW-0472">Membrane</keyword>
<comment type="subcellular location">
    <subcellularLocation>
        <location evidence="1">Cell inner membrane</location>
        <topology evidence="1">Multi-pass membrane protein</topology>
    </subcellularLocation>
    <subcellularLocation>
        <location evidence="8">Cell membrane</location>
        <topology evidence="8">Multi-pass membrane protein</topology>
    </subcellularLocation>
</comment>
<evidence type="ECO:0000256" key="8">
    <source>
        <dbReference type="RuleBase" id="RU363032"/>
    </source>
</evidence>
<protein>
    <submittedName>
        <fullName evidence="10">Spermidine/putrescine transport system permease protein</fullName>
    </submittedName>
</protein>
<evidence type="ECO:0000256" key="5">
    <source>
        <dbReference type="ARBA" id="ARBA00022692"/>
    </source>
</evidence>
<dbReference type="Pfam" id="PF00528">
    <property type="entry name" value="BPD_transp_1"/>
    <property type="match status" value="1"/>
</dbReference>
<comment type="similarity">
    <text evidence="8">Belongs to the binding-protein-dependent transport system permease family.</text>
</comment>
<reference evidence="10 11" key="1">
    <citation type="submission" date="2021-03" db="EMBL/GenBank/DDBJ databases">
        <title>Genomic Encyclopedia of Type Strains, Phase IV (KMG-IV): sequencing the most valuable type-strain genomes for metagenomic binning, comparative biology and taxonomic classification.</title>
        <authorList>
            <person name="Goeker M."/>
        </authorList>
    </citation>
    <scope>NUCLEOTIDE SEQUENCE [LARGE SCALE GENOMIC DNA]</scope>
    <source>
        <strain evidence="10 11">DSM 26048</strain>
    </source>
</reference>
<feature type="transmembrane region" description="Helical" evidence="8">
    <location>
        <begin position="92"/>
        <end position="116"/>
    </location>
</feature>
<evidence type="ECO:0000313" key="10">
    <source>
        <dbReference type="EMBL" id="MBP1995399.1"/>
    </source>
</evidence>
<dbReference type="PANTHER" id="PTHR43357">
    <property type="entry name" value="INNER MEMBRANE ABC TRANSPORTER PERMEASE PROTEIN YDCV"/>
    <property type="match status" value="1"/>
</dbReference>
<feature type="transmembrane region" description="Helical" evidence="8">
    <location>
        <begin position="56"/>
        <end position="80"/>
    </location>
</feature>
<dbReference type="PROSITE" id="PS50928">
    <property type="entry name" value="ABC_TM1"/>
    <property type="match status" value="1"/>
</dbReference>
<gene>
    <name evidence="10" type="ORF">J2Z66_007041</name>
</gene>
<dbReference type="InterPro" id="IPR000515">
    <property type="entry name" value="MetI-like"/>
</dbReference>
<evidence type="ECO:0000256" key="4">
    <source>
        <dbReference type="ARBA" id="ARBA00022519"/>
    </source>
</evidence>
<name>A0ABS4J9K4_9BACL</name>
<dbReference type="RefSeq" id="WP_209977200.1">
    <property type="nucleotide sequence ID" value="NZ_JAGGLB010000033.1"/>
</dbReference>
<organism evidence="10 11">
    <name type="scientific">Paenibacillus eucommiae</name>
    <dbReference type="NCBI Taxonomy" id="1355755"/>
    <lineage>
        <taxon>Bacteria</taxon>
        <taxon>Bacillati</taxon>
        <taxon>Bacillota</taxon>
        <taxon>Bacilli</taxon>
        <taxon>Bacillales</taxon>
        <taxon>Paenibacillaceae</taxon>
        <taxon>Paenibacillus</taxon>
    </lineage>
</organism>
<keyword evidence="6 8" id="KW-1133">Transmembrane helix</keyword>
<dbReference type="SUPFAM" id="SSF161098">
    <property type="entry name" value="MetI-like"/>
    <property type="match status" value="1"/>
</dbReference>
<dbReference type="EMBL" id="JAGGLB010000033">
    <property type="protein sequence ID" value="MBP1995399.1"/>
    <property type="molecule type" value="Genomic_DNA"/>
</dbReference>
<evidence type="ECO:0000313" key="11">
    <source>
        <dbReference type="Proteomes" id="UP001519287"/>
    </source>
</evidence>
<dbReference type="PANTHER" id="PTHR43357:SF4">
    <property type="entry name" value="INNER MEMBRANE ABC TRANSPORTER PERMEASE PROTEIN YDCV"/>
    <property type="match status" value="1"/>
</dbReference>
<feature type="domain" description="ABC transmembrane type-1" evidence="9">
    <location>
        <begin position="57"/>
        <end position="245"/>
    </location>
</feature>
<feature type="transmembrane region" description="Helical" evidence="8">
    <location>
        <begin position="226"/>
        <end position="247"/>
    </location>
</feature>
<dbReference type="InterPro" id="IPR035906">
    <property type="entry name" value="MetI-like_sf"/>
</dbReference>
<keyword evidence="11" id="KW-1185">Reference proteome</keyword>
<proteinExistence type="inferred from homology"/>
<evidence type="ECO:0000256" key="6">
    <source>
        <dbReference type="ARBA" id="ARBA00022989"/>
    </source>
</evidence>
<evidence type="ECO:0000259" key="9">
    <source>
        <dbReference type="PROSITE" id="PS50928"/>
    </source>
</evidence>